<dbReference type="RefSeq" id="WP_377944804.1">
    <property type="nucleotide sequence ID" value="NZ_JBHUCX010000083.1"/>
</dbReference>
<name>A0ABW4JM09_9BACL</name>
<dbReference type="Pfam" id="PF00950">
    <property type="entry name" value="ABC-3"/>
    <property type="match status" value="1"/>
</dbReference>
<dbReference type="Gene3D" id="1.10.3470.10">
    <property type="entry name" value="ABC transporter involved in vitamin B12 uptake, BtuC"/>
    <property type="match status" value="1"/>
</dbReference>
<evidence type="ECO:0000256" key="4">
    <source>
        <dbReference type="ARBA" id="ARBA00022989"/>
    </source>
</evidence>
<evidence type="ECO:0000256" key="1">
    <source>
        <dbReference type="ARBA" id="ARBA00004141"/>
    </source>
</evidence>
<evidence type="ECO:0000313" key="8">
    <source>
        <dbReference type="EMBL" id="MFD1676896.1"/>
    </source>
</evidence>
<organism evidence="8 9">
    <name type="scientific">Alicyclobacillus fodiniaquatilis</name>
    <dbReference type="NCBI Taxonomy" id="1661150"/>
    <lineage>
        <taxon>Bacteria</taxon>
        <taxon>Bacillati</taxon>
        <taxon>Bacillota</taxon>
        <taxon>Bacilli</taxon>
        <taxon>Bacillales</taxon>
        <taxon>Alicyclobacillaceae</taxon>
        <taxon>Alicyclobacillus</taxon>
    </lineage>
</organism>
<evidence type="ECO:0000313" key="9">
    <source>
        <dbReference type="Proteomes" id="UP001597079"/>
    </source>
</evidence>
<dbReference type="SUPFAM" id="SSF81345">
    <property type="entry name" value="ABC transporter involved in vitamin B12 uptake, BtuC"/>
    <property type="match status" value="1"/>
</dbReference>
<keyword evidence="3 6" id="KW-0812">Transmembrane</keyword>
<dbReference type="InterPro" id="IPR037294">
    <property type="entry name" value="ABC_BtuC-like"/>
</dbReference>
<keyword evidence="4 7" id="KW-1133">Transmembrane helix</keyword>
<evidence type="ECO:0000256" key="3">
    <source>
        <dbReference type="ARBA" id="ARBA00022692"/>
    </source>
</evidence>
<dbReference type="PANTHER" id="PTHR30477">
    <property type="entry name" value="ABC-TRANSPORTER METAL-BINDING PROTEIN"/>
    <property type="match status" value="1"/>
</dbReference>
<dbReference type="InterPro" id="IPR001626">
    <property type="entry name" value="ABC_TroCD"/>
</dbReference>
<feature type="transmembrane region" description="Helical" evidence="7">
    <location>
        <begin position="179"/>
        <end position="196"/>
    </location>
</feature>
<feature type="transmembrane region" description="Helical" evidence="7">
    <location>
        <begin position="202"/>
        <end position="220"/>
    </location>
</feature>
<keyword evidence="9" id="KW-1185">Reference proteome</keyword>
<accession>A0ABW4JM09</accession>
<keyword evidence="5 7" id="KW-0472">Membrane</keyword>
<comment type="similarity">
    <text evidence="2 6">Belongs to the ABC-3 integral membrane protein family.</text>
</comment>
<feature type="transmembrane region" description="Helical" evidence="7">
    <location>
        <begin position="227"/>
        <end position="249"/>
    </location>
</feature>
<sequence length="297" mass="31377">MNSLFHYIFAPGMFQSSEVVHALLIGVVVAVISGVIGVFVVVRGQSFVGHVLTDIGAAGASGSFLVGINAWYGFISFGVLAGVGVELLGDRARNRDIATGIILSFAMGLGALFLYFDAHFTSNANAPMLVLFGSIFVIDPGVVPVVIITGLVSLLVLLLIYRPLLLCSVNPEIAQTRGISVRIVSILFMILLVIAVEDGSIIIGSLLSTALIIGPSATAIRLTQRIGVASLLSAAIGAFATCLGIVLAYDSYLWPPAHRGWPVSFFVAFLILLFYLLSRFWPSQQAKGSLSVHKGVA</sequence>
<evidence type="ECO:0000256" key="6">
    <source>
        <dbReference type="RuleBase" id="RU003943"/>
    </source>
</evidence>
<evidence type="ECO:0000256" key="2">
    <source>
        <dbReference type="ARBA" id="ARBA00008034"/>
    </source>
</evidence>
<evidence type="ECO:0000256" key="7">
    <source>
        <dbReference type="SAM" id="Phobius"/>
    </source>
</evidence>
<reference evidence="9" key="1">
    <citation type="journal article" date="2019" name="Int. J. Syst. Evol. Microbiol.">
        <title>The Global Catalogue of Microorganisms (GCM) 10K type strain sequencing project: providing services to taxonomists for standard genome sequencing and annotation.</title>
        <authorList>
            <consortium name="The Broad Institute Genomics Platform"/>
            <consortium name="The Broad Institute Genome Sequencing Center for Infectious Disease"/>
            <person name="Wu L."/>
            <person name="Ma J."/>
        </authorList>
    </citation>
    <scope>NUCLEOTIDE SEQUENCE [LARGE SCALE GENOMIC DNA]</scope>
    <source>
        <strain evidence="9">CGMCC 1.12286</strain>
    </source>
</reference>
<feature type="transmembrane region" description="Helical" evidence="7">
    <location>
        <begin position="97"/>
        <end position="116"/>
    </location>
</feature>
<protein>
    <submittedName>
        <fullName evidence="8">Metal ABC transporter permease</fullName>
    </submittedName>
</protein>
<gene>
    <name evidence="8" type="ORF">ACFSB2_19670</name>
</gene>
<keyword evidence="6" id="KW-0813">Transport</keyword>
<feature type="transmembrane region" description="Helical" evidence="7">
    <location>
        <begin position="128"/>
        <end position="159"/>
    </location>
</feature>
<feature type="transmembrane region" description="Helical" evidence="7">
    <location>
        <begin position="261"/>
        <end position="281"/>
    </location>
</feature>
<comment type="subcellular location">
    <subcellularLocation>
        <location evidence="6">Cell membrane</location>
        <topology evidence="6">Multi-pass membrane protein</topology>
    </subcellularLocation>
    <subcellularLocation>
        <location evidence="1">Membrane</location>
        <topology evidence="1">Multi-pass membrane protein</topology>
    </subcellularLocation>
</comment>
<proteinExistence type="inferred from homology"/>
<dbReference type="Proteomes" id="UP001597079">
    <property type="component" value="Unassembled WGS sequence"/>
</dbReference>
<feature type="transmembrane region" description="Helical" evidence="7">
    <location>
        <begin position="62"/>
        <end position="85"/>
    </location>
</feature>
<evidence type="ECO:0000256" key="5">
    <source>
        <dbReference type="ARBA" id="ARBA00023136"/>
    </source>
</evidence>
<dbReference type="PANTHER" id="PTHR30477:SF0">
    <property type="entry name" value="METAL TRANSPORT SYSTEM MEMBRANE PROTEIN TM_0125-RELATED"/>
    <property type="match status" value="1"/>
</dbReference>
<comment type="caution">
    <text evidence="8">The sequence shown here is derived from an EMBL/GenBank/DDBJ whole genome shotgun (WGS) entry which is preliminary data.</text>
</comment>
<feature type="transmembrane region" description="Helical" evidence="7">
    <location>
        <begin position="20"/>
        <end position="42"/>
    </location>
</feature>
<dbReference type="EMBL" id="JBHUCX010000083">
    <property type="protein sequence ID" value="MFD1676896.1"/>
    <property type="molecule type" value="Genomic_DNA"/>
</dbReference>